<dbReference type="NCBIfam" id="TIGR04131">
    <property type="entry name" value="Bac_Flav_CTERM"/>
    <property type="match status" value="1"/>
</dbReference>
<evidence type="ECO:0000313" key="2">
    <source>
        <dbReference type="Proteomes" id="UP001060919"/>
    </source>
</evidence>
<sequence length="1671" mass="177524">MIKTTYEKLQLLLCCLFLCSISYTSWGQGRVRITVTQLEAVNNSYCTTYIPLLNIPLEGGQSDFVWEIKVDDGQGNSNTSPSVPNLSPLPSGQLGGGSNHFYKDNDNGPYLGTVAAPNGVNFNPNNGVIFDLEYPCNAPTSFDIDWIGYDNDDPGSYSTVLNEGNTGVQNMSLSLPTVGNSSTQVYSATGNNNCNAPQEYRITLLIEHLPLPVTYVANNICSAIQIPVNNTTQQFAWCGNQLPLEPNEPRLGNINAHGSAWFYFTAPASGQVEIETNLNSTDFGTEMVIYHAADGAGCLHGTNNWVVYAASPPIKSKFEYLSYHGDANDNFPLTDGKATGYFCDILNVPVSFPPQVRDGHALIAGETYYIQLTTDQSNERGYVSLKIEDLGGTPFHNHDIPCLGTDVSADAQSTTVRTEAGGQAFSTQLQRGTFLGGSAVSDEEIGAPYTGTDATQFRAYDYTPTLSNGLDGSMWIQFTAANSGRIYFEADFDNALVNENENTALYAPDPRFGAGTPADLFCSNITQIADAEGGIGGILGGTKTAIIMEQCLEPGYTYYGLVDPQGATTADEAEVWVYDPSASDPANNPPPNDILCLSMLDTIFEIPVKPANQTIPFSAVAGDNTNACIETLAGEPFSHPNAANRADQTVWHYFTVPPSGVVEIKLRAYVGLDSLNYAIYPLLQDSLCYGGLQPATYTLDGTQGTAQIAAEFSGTTGFNGDIVGLCCLTPGTVYAIQLDGSHPGDEGQYIIEYINEIEVYAGDAQYTVLDDTFNYTAVDTGYICFGDTLYPSVMVDGNGVSTTRIANCLDIGFVIQDSVNIPDSIINGNFTFIDSVYARPQYWVNDGANPVSLNAVHYVSPMADEINTWGALTCPSASAENGAPFVFLAPINIATTYNSTNCIIDFTITGGFPAYNGTLFDYLITNAAGDTVLMGQSANGATVQYAIPTADIYTITVTDNNDCNQTEIVNATPCQDPCVNNPVIITPDPIDSSIYTCYPGGDSALVTIFLNGGQPTITAGQNYTSTVSGSTTPNGNGTYTTPGTGAPAATPFSFSVMDGDAWMVIVLDNNGCPDTVSGTFDYNLINCPDYCLLNPINSTFSYNCNMDGTALVQITVNGGQPSIDGSNYSVNIAGSTVFGQNYQNAQLAGVIGGAANFSFVVNDGDSWTFDVFDINMCTDTLMDNYTFDTAHCPICNMMPVQILPDPVDSTVYTCNSNGDAVVTLFMTGGAPSFDGSQYTITTSGSSIAGQNGSTQENVGIYNFSVADGDAWMVIAVDSNGCADTAAGTFNYNPLALAVQVEPYVCLTDKSADVTIRLSGGLPATDGSNYLVTIIGATTTGASGYQIPVLGTIGDTTDYTFNVQDGDNWLVVVTDNSQCGVDSIGGTFLWNASNCGNICSDPTYVGVAINGGSGTYNYSCDSVGNGLLSLQITGGLPALTNGNDDYIANVTINGTMTAYLVNSNGTSGTLNVNLSNGDNWSIVVFDALQCDTPSLAATFTSIQAVANASTPPNMLVGQIATLDGSASTGNINNYSWTPTNNVSNPLSATTSTQPLSTTTYVLSVSDTLGCVDSDSVLVEVGRCIPHHAGFTPNNDGVNDLWEIPCLNLYTNRVQVFNRWGQLVFEAENYDGTWDGTNLGQHVPDATYYYVISVDDPQFNNPTIYKGTVTIIR</sequence>
<name>A0A915YEP1_9BACT</name>
<dbReference type="RefSeq" id="WP_264792893.1">
    <property type="nucleotide sequence ID" value="NZ_AP026867.1"/>
</dbReference>
<gene>
    <name evidence="1" type="ORF">AsAng_0024610</name>
</gene>
<dbReference type="Pfam" id="PF13585">
    <property type="entry name" value="CHU_C"/>
    <property type="match status" value="1"/>
</dbReference>
<dbReference type="KEGG" id="aup:AsAng_0024610"/>
<reference evidence="1" key="1">
    <citation type="submission" date="2022-09" db="EMBL/GenBank/DDBJ databases">
        <title>Aureispira anguillicida sp. nov., isolated from Leptocephalus of Japanese eel Anguilla japonica.</title>
        <authorList>
            <person name="Yuasa K."/>
            <person name="Mekata T."/>
            <person name="Ikunari K."/>
        </authorList>
    </citation>
    <scope>NUCLEOTIDE SEQUENCE</scope>
    <source>
        <strain evidence="1">EL160426</strain>
    </source>
</reference>
<keyword evidence="2" id="KW-1185">Reference proteome</keyword>
<accession>A0A915YEP1</accession>
<evidence type="ECO:0000313" key="1">
    <source>
        <dbReference type="EMBL" id="BDS11747.1"/>
    </source>
</evidence>
<proteinExistence type="predicted"/>
<dbReference type="EMBL" id="AP026867">
    <property type="protein sequence ID" value="BDS11747.1"/>
    <property type="molecule type" value="Genomic_DNA"/>
</dbReference>
<dbReference type="Proteomes" id="UP001060919">
    <property type="component" value="Chromosome"/>
</dbReference>
<dbReference type="InterPro" id="IPR026341">
    <property type="entry name" value="T9SS_type_B"/>
</dbReference>
<protein>
    <submittedName>
        <fullName evidence="1">Gliding motility-associated C-terminal domain-containing protein</fullName>
    </submittedName>
</protein>
<organism evidence="1 2">
    <name type="scientific">Aureispira anguillae</name>
    <dbReference type="NCBI Taxonomy" id="2864201"/>
    <lineage>
        <taxon>Bacteria</taxon>
        <taxon>Pseudomonadati</taxon>
        <taxon>Bacteroidota</taxon>
        <taxon>Saprospiria</taxon>
        <taxon>Saprospirales</taxon>
        <taxon>Saprospiraceae</taxon>
        <taxon>Aureispira</taxon>
    </lineage>
</organism>